<evidence type="ECO:0000256" key="13">
    <source>
        <dbReference type="ARBA" id="ARBA00023132"/>
    </source>
</evidence>
<evidence type="ECO:0000256" key="11">
    <source>
        <dbReference type="ARBA" id="ARBA00022927"/>
    </source>
</evidence>
<dbReference type="InterPro" id="IPR021967">
    <property type="entry name" value="Nup98_C"/>
</dbReference>
<feature type="domain" description="Peptidase S59" evidence="17">
    <location>
        <begin position="754"/>
        <end position="897"/>
    </location>
</feature>
<keyword evidence="15" id="KW-0539">Nucleus</keyword>
<keyword evidence="10" id="KW-0509">mRNA transport</keyword>
<evidence type="ECO:0000256" key="3">
    <source>
        <dbReference type="ARBA" id="ARBA00004648"/>
    </source>
</evidence>
<feature type="region of interest" description="Disordered" evidence="16">
    <location>
        <begin position="19"/>
        <end position="95"/>
    </location>
</feature>
<evidence type="ECO:0000256" key="16">
    <source>
        <dbReference type="SAM" id="MobiDB-lite"/>
    </source>
</evidence>
<evidence type="ECO:0000256" key="1">
    <source>
        <dbReference type="ARBA" id="ARBA00004567"/>
    </source>
</evidence>
<dbReference type="InterPro" id="IPR007230">
    <property type="entry name" value="Nup98_auto-Pept-S59_dom"/>
</dbReference>
<name>A0A813W4F8_9BILA</name>
<comment type="subcellular location">
    <subcellularLocation>
        <location evidence="3">Endoplasmic reticulum membrane</location>
        <topology evidence="3">Single-pass type II membrane protein</topology>
    </subcellularLocation>
    <subcellularLocation>
        <location evidence="2">Nucleus membrane</location>
        <topology evidence="2">Peripheral membrane protein</topology>
        <orientation evidence="2">Nucleoplasmic side</orientation>
    </subcellularLocation>
    <subcellularLocation>
        <location evidence="1">Nucleus</location>
        <location evidence="1">Nuclear pore complex</location>
    </subcellularLocation>
</comment>
<dbReference type="GO" id="GO:0034398">
    <property type="term" value="P:telomere tethering at nuclear periphery"/>
    <property type="evidence" value="ECO:0007669"/>
    <property type="project" value="TreeGrafter"/>
</dbReference>
<dbReference type="GO" id="GO:0006405">
    <property type="term" value="P:RNA export from nucleus"/>
    <property type="evidence" value="ECO:0007669"/>
    <property type="project" value="TreeGrafter"/>
</dbReference>
<dbReference type="GO" id="GO:0017056">
    <property type="term" value="F:structural constituent of nuclear pore"/>
    <property type="evidence" value="ECO:0007669"/>
    <property type="project" value="InterPro"/>
</dbReference>
<feature type="region of interest" description="Disordered" evidence="16">
    <location>
        <begin position="987"/>
        <end position="1015"/>
    </location>
</feature>
<accession>A0A813W4F8</accession>
<dbReference type="GO" id="GO:0008139">
    <property type="term" value="F:nuclear localization sequence binding"/>
    <property type="evidence" value="ECO:0007669"/>
    <property type="project" value="TreeGrafter"/>
</dbReference>
<evidence type="ECO:0000256" key="2">
    <source>
        <dbReference type="ARBA" id="ARBA00004620"/>
    </source>
</evidence>
<keyword evidence="9" id="KW-0068">Autocatalytic cleavage</keyword>
<dbReference type="Pfam" id="PF04096">
    <property type="entry name" value="Nucleoporin2"/>
    <property type="match status" value="1"/>
</dbReference>
<dbReference type="InterPro" id="IPR029044">
    <property type="entry name" value="Nucleotide-diphossugar_trans"/>
</dbReference>
<keyword evidence="12" id="KW-0811">Translocation</keyword>
<dbReference type="GO" id="GO:0044614">
    <property type="term" value="C:nuclear pore cytoplasmic filaments"/>
    <property type="evidence" value="ECO:0007669"/>
    <property type="project" value="TreeGrafter"/>
</dbReference>
<evidence type="ECO:0000256" key="7">
    <source>
        <dbReference type="ARBA" id="ARBA00022448"/>
    </source>
</evidence>
<dbReference type="FunFam" id="1.10.10.2360:FF:000001">
    <property type="entry name" value="Nuclear pore complex protein Nup98-Nup96"/>
    <property type="match status" value="1"/>
</dbReference>
<dbReference type="InterPro" id="IPR036903">
    <property type="entry name" value="Nup98_auto-Pept-S59_dom_sf"/>
</dbReference>
<dbReference type="Pfam" id="PF12110">
    <property type="entry name" value="Nup96"/>
    <property type="match status" value="1"/>
</dbReference>
<evidence type="ECO:0000256" key="9">
    <source>
        <dbReference type="ARBA" id="ARBA00022813"/>
    </source>
</evidence>
<dbReference type="PANTHER" id="PTHR23198">
    <property type="entry name" value="NUCLEOPORIN"/>
    <property type="match status" value="1"/>
</dbReference>
<dbReference type="GO" id="GO:1901135">
    <property type="term" value="P:carbohydrate derivative metabolic process"/>
    <property type="evidence" value="ECO:0007669"/>
    <property type="project" value="UniProtKB-ARBA"/>
</dbReference>
<dbReference type="Pfam" id="PF11414">
    <property type="entry name" value="Suppressor_APC"/>
    <property type="match status" value="1"/>
</dbReference>
<feature type="compositionally biased region" description="Low complexity" evidence="16">
    <location>
        <begin position="33"/>
        <end position="80"/>
    </location>
</feature>
<keyword evidence="19" id="KW-1185">Reference proteome</keyword>
<dbReference type="GO" id="GO:0016757">
    <property type="term" value="F:glycosyltransferase activity"/>
    <property type="evidence" value="ECO:0007669"/>
    <property type="project" value="InterPro"/>
</dbReference>
<dbReference type="Gene3D" id="3.90.550.10">
    <property type="entry name" value="Spore Coat Polysaccharide Biosynthesis Protein SpsA, Chain A"/>
    <property type="match status" value="1"/>
</dbReference>
<dbReference type="Gene3D" id="1.25.40.690">
    <property type="match status" value="1"/>
</dbReference>
<dbReference type="SUPFAM" id="SSF82215">
    <property type="entry name" value="C-terminal autoproteolytic domain of nucleoporin nup98"/>
    <property type="match status" value="1"/>
</dbReference>
<dbReference type="GO" id="GO:0006606">
    <property type="term" value="P:protein import into nucleus"/>
    <property type="evidence" value="ECO:0007669"/>
    <property type="project" value="TreeGrafter"/>
</dbReference>
<dbReference type="EMBL" id="CAJNOC010001294">
    <property type="protein sequence ID" value="CAF0852256.1"/>
    <property type="molecule type" value="Genomic_DNA"/>
</dbReference>
<keyword evidence="7" id="KW-0813">Transport</keyword>
<dbReference type="GO" id="GO:0003006">
    <property type="term" value="P:developmental process involved in reproduction"/>
    <property type="evidence" value="ECO:0007669"/>
    <property type="project" value="UniProtKB-ARBA"/>
</dbReference>
<dbReference type="InterPro" id="IPR015338">
    <property type="entry name" value="GT64_dom"/>
</dbReference>
<dbReference type="PROSITE" id="PS51434">
    <property type="entry name" value="NUP_C"/>
    <property type="match status" value="1"/>
</dbReference>
<evidence type="ECO:0000256" key="6">
    <source>
        <dbReference type="ARBA" id="ARBA00013472"/>
    </source>
</evidence>
<dbReference type="GO" id="GO:0000973">
    <property type="term" value="P:post-transcriptional tethering of RNA polymerase II gene DNA at nuclear periphery"/>
    <property type="evidence" value="ECO:0007669"/>
    <property type="project" value="TreeGrafter"/>
</dbReference>
<dbReference type="GO" id="GO:0051028">
    <property type="term" value="P:mRNA transport"/>
    <property type="evidence" value="ECO:0007669"/>
    <property type="project" value="UniProtKB-KW"/>
</dbReference>
<comment type="similarity">
    <text evidence="4">Belongs to the nucleoporin GLFG family.</text>
</comment>
<gene>
    <name evidence="18" type="ORF">OXX778_LOCUS9011</name>
</gene>
<proteinExistence type="inferred from homology"/>
<dbReference type="Pfam" id="PF13634">
    <property type="entry name" value="Nucleoporin_FG"/>
    <property type="match status" value="4"/>
</dbReference>
<dbReference type="OrthoDB" id="3797628at2759"/>
<evidence type="ECO:0000259" key="17">
    <source>
        <dbReference type="PROSITE" id="PS51434"/>
    </source>
</evidence>
<comment type="similarity">
    <text evidence="5">Belongs to the glycosyltransferase 47 family.</text>
</comment>
<comment type="caution">
    <text evidence="18">The sequence shown here is derived from an EMBL/GenBank/DDBJ whole genome shotgun (WGS) entry which is preliminary data.</text>
</comment>
<evidence type="ECO:0000313" key="18">
    <source>
        <dbReference type="EMBL" id="CAF0852256.1"/>
    </source>
</evidence>
<feature type="compositionally biased region" description="Acidic residues" evidence="16">
    <location>
        <begin position="989"/>
        <end position="1003"/>
    </location>
</feature>
<dbReference type="Pfam" id="PF09258">
    <property type="entry name" value="Glyco_transf_64"/>
    <property type="match status" value="1"/>
</dbReference>
<evidence type="ECO:0000256" key="14">
    <source>
        <dbReference type="ARBA" id="ARBA00023157"/>
    </source>
</evidence>
<sequence length="2708" mass="305176">MNSGFGSFGSPSGFNTSSSLFSSTQNRPGGLFGSSTTTTAPATSTGGLFGSTTPATTTTSFGGFGTSTTPTLTSAQTGTGHVKFQAPTGQDTVTKNGVQSTITTNHQCITAMKEYENKSIEELRMEDYQANRKFPQQTSGFGTSTSLFGSSTPATTTSGFGSTGLFGSTSTTTAAKPAFGGFGTTTTATTPSTTTGLFGSTQAKPAFGGFGTTTTTTAPTTGFGGFGTQQPTTTTSTFGSTQPSTSLFGGLGSSGTTTTTGTGTSLFGSTQPTTTGTSLFGSTTTQQQQKPLFGGFGSTATTTATPASTFSFGTTQPAATTTPTTSIFGQTQSPLSTAKPFGGFGTGTTTTGFGSTTTTTTPSTGLFGSTTTQQKPAFGLGTGTTTTGTTGFGTGFGTTATGTTGTTGGLFGSGGFGTTTTPAATASPFAATTTTATPFGQTTTGGLFGSTQPAPTTGGLFGSAPTTTSTGFGTTGFGTPTQQQTTTPSIFGTTTTPSTGGGLFGSTTTQPAQSTFGTGLGLGTTTTQSTGLGSFSLGQPTTSFGLSQPAQQTAQIQQPQVPTVQPLVQQQLMALTNSPYGTASLLKTQLQDYSKKEDIFKPVSPIAQRPYITEATSPPKVPNVLSQITQPSEYKGGLSQTLKLTTKPLTQISKKTDLFEGLDEEETPVFYPRKNIKKLLFKPQVDQSSRLSSTSNTSINGDTQFLPRKPNLFTNEQAQITNDLTNVSDDGTDNHSEISTPPCEPHPAGIVLERPGYFTIPSLSELANMVDAKTGDCIVDNFAIGRVDYGCITYPGLTNLKNMNLDEIIHIRRKEVHVYPDDTKKPAVGQGLNKPAEVTLHRIWPSDKQTRMPITDPNRIINMGYNKKIEKATIEMGAQFIDYDPVTGSWTFKVKHFSKYGLDDSDDEEEVEIQTTTVKLPNLDPVIKKEKDMIQRQMKLIELRRFELQQQSKKNLSTITNQQWDIIKDYAPKTDKKFSDNSNIHLELSTDETSDQDDVEDEGQSVGSSENSKKSICKQLVLDQEESVLDEDKENKIYPSLNGFRKSENKVKTLYPNLDNLQTISNQCEDMIDEIKDDMNNETVMNEDKMDELPFQMDKFRDNRKLVDAFFNEDKDEDFFSNNQIVQDEYPYAKFGGFNQKPITGGLLKRGLGGISNLDQENKIKLGDTNVTLSASLTGDQFHGQSKVLKQNIGSMTIADVQQKMVSKVLKPQLWNRFKTQKQVQPIRRVPIDYEHNDEKLKNLNINSDAQVPSISSKSLIEFKNSFTNNLNWCLTDLGLFNSRRFNINWTMNPSCYTYTQLAPVPKNATFRNMCLVKSLNTLSLPETIPAQKMKTITENTEKFLQIQLDLTDFVHRSNNLNLFKVKSGNQLVTFLNECTENLRNSIVGDNPDADNIENMRIILSLCSKLWGDIPDEVKSNNYDSNMSQYETEQIRKRLLSEWLVQVSSHRIEKECKSLKFNKNKENYLSAIFSYLSGNRLLDACNVAIENSDYRLALLISQSSGSNDTVRTMMKKQLNEWFNSNSDKFINAERLKLYVLISGELVYNISGQKPELINVCEDLDWKRQFGIHLWYQCLPINSITDALNQYEKSVSNDICTKPVPTYVEDTITDTKNPINLLDTCYHLIKLYCNNTYPIQDIISPLNHGPNQLDFRLSWHLTMSLIALQYNHIPKFSIENLHDSFAAQLQSIGLWHWAVFVLMHIEDDQRREKFVRLYLSRNVTSQSELTPNEKFLIEKLKIPSEWVYEYKALRAKYEHQDENQLELLLKAHKWNEAHTVLIELIAPDLFITKNFQKLNSYLTLLSKDSTCINKWNFGGQIYLDYIRLFNKEQVLFEFSEEDDGEKILDEDLIKESNEQLMNLSSRLKEFDTKNAKKLLCSLMMSQLVLKFFNVFNELTANEDQEIQDEETGRKLTKLIVEKAQQQTLQVPDQELLLLHLNDLEQIKISLLSELKSLESKRSIYLNELDTLKFKIKTLNQTSEILAKNIDISEARLKFHSQKINDVNLELVNKVNLVSSYDLIIKNLANKSNEFNTFSNSLEKCFDFNNNCLNRRPKFYLFNTNLTKKIDLIHLKTSFSFTDDPEKACFSIIPILNLENISRFLIENKNKTNFIFLGQNESKKSLKLLFNNLLFDSIIQCSFLASFYNEPGDPLHLNFGLIESKNTYEKDPDLILDRQYLIAFEFEHQDDKSKIILDIFQNLNNFYTNSSLNFEILLKSKFLIITKFDSNFTTRFIEALKSATIPVLIDLNYKLPLNELISWDEIIIRLSLHQIKDSYRILNDMTRYDLIQRRIKARQVYNSYFKTLTHQFRAILTGLLDKINIPPSPIYDYKPLEFKPELNPFEKLNFSRSIDEEYIGEVNQFKKESFKFSNNYTQSKYKLWNFIYHPFNLFPSDPFFFNYLSEFNFKDWEEKLFVNFTGGGDGRFFHSHLSGNYEIFEQFTIVILTHHRESILTTYIEAYFKSVPYLNSILIVWNSIETEPNWKLWSKFSQQFSQNRLKILKMEKNSLNNRFLPFDLIQTDAILNLDDDVLLRPDEIILAFRVWRENRERIVGFPARYHTFDLKNKSILYQSYLSCEYSMVLTGAAFYHRFYNYYYMFKMDGRLRKKVDELMNCEDISFNMMVAHLTRKTPIKVTTKYSFYCADCENIPGDSPISLQDDHYKKRSECMEYFVKIYGYNPLLYSQFRADSVLYKTKLSKNQQRCFKLI</sequence>
<dbReference type="FunFam" id="3.30.1610.10:FF:000002">
    <property type="entry name" value="nuclear pore complex protein NUP98A"/>
    <property type="match status" value="1"/>
</dbReference>
<evidence type="ECO:0000256" key="12">
    <source>
        <dbReference type="ARBA" id="ARBA00023010"/>
    </source>
</evidence>
<dbReference type="GO" id="GO:0003723">
    <property type="term" value="F:RNA binding"/>
    <property type="evidence" value="ECO:0007669"/>
    <property type="project" value="TreeGrafter"/>
</dbReference>
<dbReference type="GO" id="GO:0031965">
    <property type="term" value="C:nuclear membrane"/>
    <property type="evidence" value="ECO:0007669"/>
    <property type="project" value="UniProtKB-SubCell"/>
</dbReference>
<feature type="region of interest" description="Disordered" evidence="16">
    <location>
        <begin position="347"/>
        <end position="378"/>
    </location>
</feature>
<dbReference type="Proteomes" id="UP000663879">
    <property type="component" value="Unassembled WGS sequence"/>
</dbReference>
<dbReference type="GO" id="GO:0005789">
    <property type="term" value="C:endoplasmic reticulum membrane"/>
    <property type="evidence" value="ECO:0007669"/>
    <property type="project" value="UniProtKB-SubCell"/>
</dbReference>
<dbReference type="Gene3D" id="1.10.10.2360">
    <property type="match status" value="1"/>
</dbReference>
<keyword evidence="11" id="KW-0653">Protein transport</keyword>
<dbReference type="PANTHER" id="PTHR23198:SF6">
    <property type="entry name" value="NUCLEAR PORE COMPLEX PROTEIN NUP98-NUP96"/>
    <property type="match status" value="1"/>
</dbReference>
<dbReference type="Gene3D" id="3.30.1610.10">
    <property type="entry name" value="Peptidase S59, nucleoporin"/>
    <property type="match status" value="1"/>
</dbReference>
<reference evidence="18" key="1">
    <citation type="submission" date="2021-02" db="EMBL/GenBank/DDBJ databases">
        <authorList>
            <person name="Nowell W R."/>
        </authorList>
    </citation>
    <scope>NUCLEOTIDE SEQUENCE</scope>
    <source>
        <strain evidence="18">Ploen Becks lab</strain>
    </source>
</reference>
<keyword evidence="14" id="KW-1015">Disulfide bond</keyword>
<evidence type="ECO:0000256" key="4">
    <source>
        <dbReference type="ARBA" id="ARBA00008926"/>
    </source>
</evidence>
<dbReference type="Pfam" id="PF21240">
    <property type="entry name" value="Nup98_GLEBS"/>
    <property type="match status" value="1"/>
</dbReference>
<dbReference type="InterPro" id="IPR037665">
    <property type="entry name" value="Nucleoporin_S59-like"/>
</dbReference>
<keyword evidence="8" id="KW-0808">Transferase</keyword>
<evidence type="ECO:0000256" key="15">
    <source>
        <dbReference type="ARBA" id="ARBA00023242"/>
    </source>
</evidence>
<dbReference type="InterPro" id="IPR025574">
    <property type="entry name" value="Nucleoporin_FG_rpt"/>
</dbReference>
<evidence type="ECO:0000256" key="10">
    <source>
        <dbReference type="ARBA" id="ARBA00022816"/>
    </source>
</evidence>
<evidence type="ECO:0000256" key="8">
    <source>
        <dbReference type="ARBA" id="ARBA00022679"/>
    </source>
</evidence>
<keyword evidence="13" id="KW-0906">Nuclear pore complex</keyword>
<evidence type="ECO:0000313" key="19">
    <source>
        <dbReference type="Proteomes" id="UP000663879"/>
    </source>
</evidence>
<dbReference type="SUPFAM" id="SSF53448">
    <property type="entry name" value="Nucleotide-diphospho-sugar transferases"/>
    <property type="match status" value="1"/>
</dbReference>
<organism evidence="18 19">
    <name type="scientific">Brachionus calyciflorus</name>
    <dbReference type="NCBI Taxonomy" id="104777"/>
    <lineage>
        <taxon>Eukaryota</taxon>
        <taxon>Metazoa</taxon>
        <taxon>Spiralia</taxon>
        <taxon>Gnathifera</taxon>
        <taxon>Rotifera</taxon>
        <taxon>Eurotatoria</taxon>
        <taxon>Monogononta</taxon>
        <taxon>Pseudotrocha</taxon>
        <taxon>Ploima</taxon>
        <taxon>Brachionidae</taxon>
        <taxon>Brachionus</taxon>
    </lineage>
</organism>
<evidence type="ECO:0000256" key="5">
    <source>
        <dbReference type="ARBA" id="ARBA00010271"/>
    </source>
</evidence>
<protein>
    <recommendedName>
        <fullName evidence="6">Nuclear pore complex protein Nup98-Nup96</fullName>
    </recommendedName>
</protein>